<organism evidence="5 6">
    <name type="scientific">Kocuria marina subsp. indica</name>
    <dbReference type="NCBI Taxonomy" id="1049583"/>
    <lineage>
        <taxon>Bacteria</taxon>
        <taxon>Bacillati</taxon>
        <taxon>Actinomycetota</taxon>
        <taxon>Actinomycetes</taxon>
        <taxon>Micrococcales</taxon>
        <taxon>Micrococcaceae</taxon>
        <taxon>Kocuria</taxon>
    </lineage>
</organism>
<dbReference type="PANTHER" id="PTHR30146">
    <property type="entry name" value="LACI-RELATED TRANSCRIPTIONAL REPRESSOR"/>
    <property type="match status" value="1"/>
</dbReference>
<dbReference type="InterPro" id="IPR046335">
    <property type="entry name" value="LacI/GalR-like_sensor"/>
</dbReference>
<dbReference type="InterPro" id="IPR000843">
    <property type="entry name" value="HTH_LacI"/>
</dbReference>
<reference evidence="6" key="1">
    <citation type="submission" date="2017-04" db="EMBL/GenBank/DDBJ databases">
        <authorList>
            <person name="Varghese N."/>
            <person name="Submissions S."/>
        </authorList>
    </citation>
    <scope>NUCLEOTIDE SEQUENCE [LARGE SCALE GENOMIC DNA]</scope>
    <source>
        <strain evidence="6">NIO-1021</strain>
    </source>
</reference>
<keyword evidence="3" id="KW-0804">Transcription</keyword>
<evidence type="ECO:0000313" key="6">
    <source>
        <dbReference type="Proteomes" id="UP000192929"/>
    </source>
</evidence>
<dbReference type="InterPro" id="IPR010982">
    <property type="entry name" value="Lambda_DNA-bd_dom_sf"/>
</dbReference>
<evidence type="ECO:0000259" key="4">
    <source>
        <dbReference type="PROSITE" id="PS50932"/>
    </source>
</evidence>
<sequence length="363" mass="38472">MEQQVRQQRCPTLKDVSAQAGVSIKTVSRVVNGETNVTPALAERVRAAVDSLGYAPDPLASRLRRGRGPIGAVAVVVEDVANPFSAVMHRAVVDAMAARNVVTLSASYDKDPGGERAAVLAFAGRRVDGVILMPTTADHQWLDRLRETGTQIVLVDRPVAGLQTDVVMSDHRAAARRATIHLLRHGHRRIGFLADAPDVHTAAERLAGFDEALRAAAVAARDGLVHEELLGTGEAEQAAIDLLTGEDPPTALLAGQNLLTIGAVRALRRLNLHHRIALVGIDDIPLADLLDPGITVVAQEPERIGALAAQQLLGRIAGDHTPATPHLVPTQLIPRGSGEIPGPFLNAANTPEVSAVEQSQPHF</sequence>
<dbReference type="GO" id="GO:0003700">
    <property type="term" value="F:DNA-binding transcription factor activity"/>
    <property type="evidence" value="ECO:0007669"/>
    <property type="project" value="TreeGrafter"/>
</dbReference>
<dbReference type="PANTHER" id="PTHR30146:SF109">
    <property type="entry name" value="HTH-TYPE TRANSCRIPTIONAL REGULATOR GALS"/>
    <property type="match status" value="1"/>
</dbReference>
<gene>
    <name evidence="5" type="ORF">SAMN06296028_1109</name>
</gene>
<evidence type="ECO:0000256" key="1">
    <source>
        <dbReference type="ARBA" id="ARBA00023015"/>
    </source>
</evidence>
<dbReference type="Pfam" id="PF13377">
    <property type="entry name" value="Peripla_BP_3"/>
    <property type="match status" value="1"/>
</dbReference>
<dbReference type="SMART" id="SM00354">
    <property type="entry name" value="HTH_LACI"/>
    <property type="match status" value="1"/>
</dbReference>
<evidence type="ECO:0000313" key="5">
    <source>
        <dbReference type="EMBL" id="SMF11463.1"/>
    </source>
</evidence>
<dbReference type="SUPFAM" id="SSF47413">
    <property type="entry name" value="lambda repressor-like DNA-binding domains"/>
    <property type="match status" value="1"/>
</dbReference>
<evidence type="ECO:0000256" key="2">
    <source>
        <dbReference type="ARBA" id="ARBA00023125"/>
    </source>
</evidence>
<dbReference type="Gene3D" id="1.10.260.40">
    <property type="entry name" value="lambda repressor-like DNA-binding domains"/>
    <property type="match status" value="1"/>
</dbReference>
<dbReference type="CDD" id="cd01392">
    <property type="entry name" value="HTH_LacI"/>
    <property type="match status" value="1"/>
</dbReference>
<dbReference type="EMBL" id="FXAC01000010">
    <property type="protein sequence ID" value="SMF11463.1"/>
    <property type="molecule type" value="Genomic_DNA"/>
</dbReference>
<dbReference type="CDD" id="cd06267">
    <property type="entry name" value="PBP1_LacI_sugar_binding-like"/>
    <property type="match status" value="1"/>
</dbReference>
<name>A0A1X7D9S6_9MICC</name>
<evidence type="ECO:0000256" key="3">
    <source>
        <dbReference type="ARBA" id="ARBA00023163"/>
    </source>
</evidence>
<dbReference type="GO" id="GO:0000976">
    <property type="term" value="F:transcription cis-regulatory region binding"/>
    <property type="evidence" value="ECO:0007669"/>
    <property type="project" value="TreeGrafter"/>
</dbReference>
<keyword evidence="6" id="KW-1185">Reference proteome</keyword>
<keyword evidence="2" id="KW-0238">DNA-binding</keyword>
<dbReference type="Pfam" id="PF00356">
    <property type="entry name" value="LacI"/>
    <property type="match status" value="1"/>
</dbReference>
<dbReference type="PROSITE" id="PS50932">
    <property type="entry name" value="HTH_LACI_2"/>
    <property type="match status" value="1"/>
</dbReference>
<feature type="domain" description="HTH lacI-type" evidence="4">
    <location>
        <begin position="11"/>
        <end position="65"/>
    </location>
</feature>
<dbReference type="InterPro" id="IPR028082">
    <property type="entry name" value="Peripla_BP_I"/>
</dbReference>
<dbReference type="RefSeq" id="WP_240505681.1">
    <property type="nucleotide sequence ID" value="NZ_FXAC01000010.1"/>
</dbReference>
<protein>
    <submittedName>
        <fullName evidence="5">Transcriptional regulator, LacI family</fullName>
    </submittedName>
</protein>
<accession>A0A1X7D9S6</accession>
<dbReference type="SUPFAM" id="SSF53822">
    <property type="entry name" value="Periplasmic binding protein-like I"/>
    <property type="match status" value="1"/>
</dbReference>
<dbReference type="Gene3D" id="3.40.50.2300">
    <property type="match status" value="2"/>
</dbReference>
<dbReference type="PRINTS" id="PR00036">
    <property type="entry name" value="HTHLACI"/>
</dbReference>
<keyword evidence="1" id="KW-0805">Transcription regulation</keyword>
<dbReference type="AlphaFoldDB" id="A0A1X7D9S6"/>
<dbReference type="Proteomes" id="UP000192929">
    <property type="component" value="Unassembled WGS sequence"/>
</dbReference>
<proteinExistence type="predicted"/>